<dbReference type="PANTHER" id="PTHR30126:SF5">
    <property type="entry name" value="HTH-TYPE TRANSCRIPTIONAL ACTIVATOR CMPR"/>
    <property type="match status" value="1"/>
</dbReference>
<evidence type="ECO:0000313" key="6">
    <source>
        <dbReference type="EMBL" id="OYV76964.1"/>
    </source>
</evidence>
<feature type="non-terminal residue" evidence="6">
    <location>
        <position position="1"/>
    </location>
</feature>
<evidence type="ECO:0000256" key="2">
    <source>
        <dbReference type="ARBA" id="ARBA00023015"/>
    </source>
</evidence>
<evidence type="ECO:0000256" key="1">
    <source>
        <dbReference type="ARBA" id="ARBA00009437"/>
    </source>
</evidence>
<keyword evidence="3" id="KW-0238">DNA-binding</keyword>
<accession>A0A257SUY8</accession>
<proteinExistence type="inferred from homology"/>
<evidence type="ECO:0000256" key="3">
    <source>
        <dbReference type="ARBA" id="ARBA00023125"/>
    </source>
</evidence>
<dbReference type="GO" id="GO:0000976">
    <property type="term" value="F:transcription cis-regulatory region binding"/>
    <property type="evidence" value="ECO:0007669"/>
    <property type="project" value="TreeGrafter"/>
</dbReference>
<organism evidence="6 7">
    <name type="scientific">Acidithiobacillus ferrivorans</name>
    <dbReference type="NCBI Taxonomy" id="160808"/>
    <lineage>
        <taxon>Bacteria</taxon>
        <taxon>Pseudomonadati</taxon>
        <taxon>Pseudomonadota</taxon>
        <taxon>Acidithiobacillia</taxon>
        <taxon>Acidithiobacillales</taxon>
        <taxon>Acidithiobacillaceae</taxon>
        <taxon>Acidithiobacillus</taxon>
    </lineage>
</organism>
<dbReference type="Gene3D" id="3.40.190.290">
    <property type="match status" value="1"/>
</dbReference>
<reference evidence="6 7" key="1">
    <citation type="submission" date="2017-03" db="EMBL/GenBank/DDBJ databases">
        <title>Lifting the veil on microbial sulfur biogeochemistry in mining wastewaters.</title>
        <authorList>
            <person name="Kantor R.S."/>
            <person name="Colenbrander Nelson T."/>
            <person name="Marshall S."/>
            <person name="Bennett D."/>
            <person name="Apte S."/>
            <person name="Camacho D."/>
            <person name="Thomas B.C."/>
            <person name="Warren L.A."/>
            <person name="Banfield J.F."/>
        </authorList>
    </citation>
    <scope>NUCLEOTIDE SEQUENCE [LARGE SCALE GENOMIC DNA]</scope>
    <source>
        <strain evidence="6">21-59-9</strain>
    </source>
</reference>
<dbReference type="SUPFAM" id="SSF53850">
    <property type="entry name" value="Periplasmic binding protein-like II"/>
    <property type="match status" value="1"/>
</dbReference>
<keyword evidence="4" id="KW-0804">Transcription</keyword>
<dbReference type="InterPro" id="IPR005119">
    <property type="entry name" value="LysR_subst-bd"/>
</dbReference>
<dbReference type="Proteomes" id="UP000216779">
    <property type="component" value="Unassembled WGS sequence"/>
</dbReference>
<gene>
    <name evidence="6" type="ORF">B7Z70_10285</name>
</gene>
<keyword evidence="2" id="KW-0805">Transcription regulation</keyword>
<feature type="domain" description="HTH lysR-type" evidence="5">
    <location>
        <begin position="1"/>
        <end position="35"/>
    </location>
</feature>
<sequence length="275" mass="30436">ELHLTQPAVSMQIKLLEESLGLPLFEKLGKKIYLTEAGHEMYRYSRTIAEQLVEAELVLAELKGMERGNLRISVASTANYFATQLLASFRQMHPQVTLNLDVTNREALLHQLADNEVDLAIMGRPPEELALDATAFLDNPLVVIAPPGHPLAGCSRIPLQDLARYPFIVREAGSGTRSAAERFFNKAGVSLQTSMEMSSHEAIKHAVRAGMGLGIASLHTIREELTAGHLVILAVQGLPIQRHWYLVHRQGKRLSAAAQAFRDFLLQQEVARLLP</sequence>
<evidence type="ECO:0000313" key="7">
    <source>
        <dbReference type="Proteomes" id="UP000216779"/>
    </source>
</evidence>
<dbReference type="CDD" id="cd08419">
    <property type="entry name" value="PBP2_CbbR_RubisCO_like"/>
    <property type="match status" value="1"/>
</dbReference>
<dbReference type="PROSITE" id="PS50931">
    <property type="entry name" value="HTH_LYSR"/>
    <property type="match status" value="1"/>
</dbReference>
<dbReference type="Pfam" id="PF00126">
    <property type="entry name" value="HTH_1"/>
    <property type="match status" value="1"/>
</dbReference>
<dbReference type="SUPFAM" id="SSF46785">
    <property type="entry name" value="Winged helix' DNA-binding domain"/>
    <property type="match status" value="1"/>
</dbReference>
<dbReference type="InterPro" id="IPR036388">
    <property type="entry name" value="WH-like_DNA-bd_sf"/>
</dbReference>
<evidence type="ECO:0000256" key="4">
    <source>
        <dbReference type="ARBA" id="ARBA00023163"/>
    </source>
</evidence>
<dbReference type="PANTHER" id="PTHR30126">
    <property type="entry name" value="HTH-TYPE TRANSCRIPTIONAL REGULATOR"/>
    <property type="match status" value="1"/>
</dbReference>
<evidence type="ECO:0000259" key="5">
    <source>
        <dbReference type="PROSITE" id="PS50931"/>
    </source>
</evidence>
<dbReference type="EMBL" id="NCBC01000416">
    <property type="protein sequence ID" value="OYV76964.1"/>
    <property type="molecule type" value="Genomic_DNA"/>
</dbReference>
<dbReference type="Pfam" id="PF03466">
    <property type="entry name" value="LysR_substrate"/>
    <property type="match status" value="1"/>
</dbReference>
<dbReference type="InterPro" id="IPR000847">
    <property type="entry name" value="LysR_HTH_N"/>
</dbReference>
<name>A0A257SUY8_9PROT</name>
<protein>
    <submittedName>
        <fullName evidence="6">LysR family transcriptional regulator</fullName>
    </submittedName>
</protein>
<dbReference type="GO" id="GO:0003700">
    <property type="term" value="F:DNA-binding transcription factor activity"/>
    <property type="evidence" value="ECO:0007669"/>
    <property type="project" value="InterPro"/>
</dbReference>
<dbReference type="InterPro" id="IPR036390">
    <property type="entry name" value="WH_DNA-bd_sf"/>
</dbReference>
<dbReference type="Gene3D" id="1.10.10.10">
    <property type="entry name" value="Winged helix-like DNA-binding domain superfamily/Winged helix DNA-binding domain"/>
    <property type="match status" value="1"/>
</dbReference>
<comment type="caution">
    <text evidence="6">The sequence shown here is derived from an EMBL/GenBank/DDBJ whole genome shotgun (WGS) entry which is preliminary data.</text>
</comment>
<comment type="similarity">
    <text evidence="1">Belongs to the LysR transcriptional regulatory family.</text>
</comment>
<dbReference type="AlphaFoldDB" id="A0A257SUY8"/>